<evidence type="ECO:0000313" key="2">
    <source>
        <dbReference type="EMBL" id="KAK4412407.1"/>
    </source>
</evidence>
<dbReference type="AlphaFoldDB" id="A0AAE1XJ93"/>
<comment type="caution">
    <text evidence="2">The sequence shown here is derived from an EMBL/GenBank/DDBJ whole genome shotgun (WGS) entry which is preliminary data.</text>
</comment>
<evidence type="ECO:0000256" key="1">
    <source>
        <dbReference type="SAM" id="MobiDB-lite"/>
    </source>
</evidence>
<feature type="compositionally biased region" description="Acidic residues" evidence="1">
    <location>
        <begin position="40"/>
        <end position="66"/>
    </location>
</feature>
<gene>
    <name evidence="2" type="ORF">Salat_2887700</name>
</gene>
<evidence type="ECO:0000313" key="3">
    <source>
        <dbReference type="Proteomes" id="UP001293254"/>
    </source>
</evidence>
<dbReference type="EMBL" id="JACGWO010000013">
    <property type="protein sequence ID" value="KAK4412407.1"/>
    <property type="molecule type" value="Genomic_DNA"/>
</dbReference>
<accession>A0AAE1XJ93</accession>
<reference evidence="2" key="1">
    <citation type="submission" date="2020-06" db="EMBL/GenBank/DDBJ databases">
        <authorList>
            <person name="Li T."/>
            <person name="Hu X."/>
            <person name="Zhang T."/>
            <person name="Song X."/>
            <person name="Zhang H."/>
            <person name="Dai N."/>
            <person name="Sheng W."/>
            <person name="Hou X."/>
            <person name="Wei L."/>
        </authorList>
    </citation>
    <scope>NUCLEOTIDE SEQUENCE</scope>
    <source>
        <strain evidence="2">3651</strain>
        <tissue evidence="2">Leaf</tissue>
    </source>
</reference>
<name>A0AAE1XJ93_9LAMI</name>
<sequence length="160" mass="17347">MTDGYITKNREMNFYLDAQLGTQIGSSNNVENVLEDNDFAEDFTDSDYDLSEEGEEEGVEEGEEEAVVQGNAEPGSEGGESGEVSEESEEDMVVSGEDFDSDDSSGNGISNYLNAEEEVELHLQEEQGISVGPVPTTQEVSQPVMKMTVSVNCFVCSLDC</sequence>
<proteinExistence type="predicted"/>
<feature type="region of interest" description="Disordered" evidence="1">
    <location>
        <begin position="40"/>
        <end position="110"/>
    </location>
</feature>
<reference evidence="2" key="2">
    <citation type="journal article" date="2024" name="Plant">
        <title>Genomic evolution and insights into agronomic trait innovations of Sesamum species.</title>
        <authorList>
            <person name="Miao H."/>
            <person name="Wang L."/>
            <person name="Qu L."/>
            <person name="Liu H."/>
            <person name="Sun Y."/>
            <person name="Le M."/>
            <person name="Wang Q."/>
            <person name="Wei S."/>
            <person name="Zheng Y."/>
            <person name="Lin W."/>
            <person name="Duan Y."/>
            <person name="Cao H."/>
            <person name="Xiong S."/>
            <person name="Wang X."/>
            <person name="Wei L."/>
            <person name="Li C."/>
            <person name="Ma Q."/>
            <person name="Ju M."/>
            <person name="Zhao R."/>
            <person name="Li G."/>
            <person name="Mu C."/>
            <person name="Tian Q."/>
            <person name="Mei H."/>
            <person name="Zhang T."/>
            <person name="Gao T."/>
            <person name="Zhang H."/>
        </authorList>
    </citation>
    <scope>NUCLEOTIDE SEQUENCE</scope>
    <source>
        <strain evidence="2">3651</strain>
    </source>
</reference>
<protein>
    <submittedName>
        <fullName evidence="2">Uncharacterized protein</fullName>
    </submittedName>
</protein>
<organism evidence="2 3">
    <name type="scientific">Sesamum alatum</name>
    <dbReference type="NCBI Taxonomy" id="300844"/>
    <lineage>
        <taxon>Eukaryota</taxon>
        <taxon>Viridiplantae</taxon>
        <taxon>Streptophyta</taxon>
        <taxon>Embryophyta</taxon>
        <taxon>Tracheophyta</taxon>
        <taxon>Spermatophyta</taxon>
        <taxon>Magnoliopsida</taxon>
        <taxon>eudicotyledons</taxon>
        <taxon>Gunneridae</taxon>
        <taxon>Pentapetalae</taxon>
        <taxon>asterids</taxon>
        <taxon>lamiids</taxon>
        <taxon>Lamiales</taxon>
        <taxon>Pedaliaceae</taxon>
        <taxon>Sesamum</taxon>
    </lineage>
</organism>
<keyword evidence="3" id="KW-1185">Reference proteome</keyword>
<feature type="compositionally biased region" description="Acidic residues" evidence="1">
    <location>
        <begin position="83"/>
        <end position="103"/>
    </location>
</feature>
<dbReference type="Proteomes" id="UP001293254">
    <property type="component" value="Unassembled WGS sequence"/>
</dbReference>